<proteinExistence type="predicted"/>
<gene>
    <name evidence="1" type="ORF">O6H91_19G048900</name>
</gene>
<keyword evidence="2" id="KW-1185">Reference proteome</keyword>
<accession>A0ACC2AV12</accession>
<organism evidence="1 2">
    <name type="scientific">Diphasiastrum complanatum</name>
    <name type="common">Issler's clubmoss</name>
    <name type="synonym">Lycopodium complanatum</name>
    <dbReference type="NCBI Taxonomy" id="34168"/>
    <lineage>
        <taxon>Eukaryota</taxon>
        <taxon>Viridiplantae</taxon>
        <taxon>Streptophyta</taxon>
        <taxon>Embryophyta</taxon>
        <taxon>Tracheophyta</taxon>
        <taxon>Lycopodiopsida</taxon>
        <taxon>Lycopodiales</taxon>
        <taxon>Lycopodiaceae</taxon>
        <taxon>Lycopodioideae</taxon>
        <taxon>Diphasiastrum</taxon>
    </lineage>
</organism>
<evidence type="ECO:0000313" key="1">
    <source>
        <dbReference type="EMBL" id="KAJ7521344.1"/>
    </source>
</evidence>
<reference evidence="2" key="1">
    <citation type="journal article" date="2024" name="Proc. Natl. Acad. Sci. U.S.A.">
        <title>Extraordinary preservation of gene collinearity over three hundred million years revealed in homosporous lycophytes.</title>
        <authorList>
            <person name="Li C."/>
            <person name="Wickell D."/>
            <person name="Kuo L.Y."/>
            <person name="Chen X."/>
            <person name="Nie B."/>
            <person name="Liao X."/>
            <person name="Peng D."/>
            <person name="Ji J."/>
            <person name="Jenkins J."/>
            <person name="Williams M."/>
            <person name="Shu S."/>
            <person name="Plott C."/>
            <person name="Barry K."/>
            <person name="Rajasekar S."/>
            <person name="Grimwood J."/>
            <person name="Han X."/>
            <person name="Sun S."/>
            <person name="Hou Z."/>
            <person name="He W."/>
            <person name="Dai G."/>
            <person name="Sun C."/>
            <person name="Schmutz J."/>
            <person name="Leebens-Mack J.H."/>
            <person name="Li F.W."/>
            <person name="Wang L."/>
        </authorList>
    </citation>
    <scope>NUCLEOTIDE SEQUENCE [LARGE SCALE GENOMIC DNA]</scope>
    <source>
        <strain evidence="2">cv. PW_Plant_1</strain>
    </source>
</reference>
<protein>
    <submittedName>
        <fullName evidence="1">Uncharacterized protein</fullName>
    </submittedName>
</protein>
<name>A0ACC2AV12_DIPCM</name>
<sequence length="236" mass="26092">MEANNQGTLCGLLRIGHRRSCSETNHFGVHEVSSAAIRSGSFRKERASSEVSELGSGKRVIVAVDNSDEARVALLWALSHVVHKLDVVTLLHVLDSTPASLPDLEGMEDISFTSTASSIRNKDQLQMEAKGYELATSLKNLCLTRRPEVEVEVLIVEGEKGPTIVGQAKKLEASILVLGQTKPGLAQRFWKWNKDKVVDFCIENSHCLALAVRRKSKRAGGYLINSKWQKNFWLLA</sequence>
<dbReference type="Proteomes" id="UP001162992">
    <property type="component" value="Chromosome 19"/>
</dbReference>
<comment type="caution">
    <text evidence="1">The sequence shown here is derived from an EMBL/GenBank/DDBJ whole genome shotgun (WGS) entry which is preliminary data.</text>
</comment>
<dbReference type="EMBL" id="CM055110">
    <property type="protein sequence ID" value="KAJ7521344.1"/>
    <property type="molecule type" value="Genomic_DNA"/>
</dbReference>
<evidence type="ECO:0000313" key="2">
    <source>
        <dbReference type="Proteomes" id="UP001162992"/>
    </source>
</evidence>